<reference evidence="4" key="1">
    <citation type="journal article" date="2021" name="PeerJ">
        <title>Extensive microbial diversity within the chicken gut microbiome revealed by metagenomics and culture.</title>
        <authorList>
            <person name="Gilroy R."/>
            <person name="Ravi A."/>
            <person name="Getino M."/>
            <person name="Pursley I."/>
            <person name="Horton D.L."/>
            <person name="Alikhan N.F."/>
            <person name="Baker D."/>
            <person name="Gharbi K."/>
            <person name="Hall N."/>
            <person name="Watson M."/>
            <person name="Adriaenssens E.M."/>
            <person name="Foster-Nyarko E."/>
            <person name="Jarju S."/>
            <person name="Secka A."/>
            <person name="Antonio M."/>
            <person name="Oren A."/>
            <person name="Chaudhuri R.R."/>
            <person name="La Ragione R."/>
            <person name="Hildebrand F."/>
            <person name="Pallen M.J."/>
        </authorList>
    </citation>
    <scope>NUCLEOTIDE SEQUENCE</scope>
    <source>
        <strain evidence="4">ChiGjej6B6-11269</strain>
    </source>
</reference>
<evidence type="ECO:0000256" key="2">
    <source>
        <dbReference type="PROSITE-ProRule" id="PRU01248"/>
    </source>
</evidence>
<dbReference type="InterPro" id="IPR004107">
    <property type="entry name" value="Integrase_SAM-like_N"/>
</dbReference>
<feature type="domain" description="Core-binding (CB)" evidence="3">
    <location>
        <begin position="1"/>
        <end position="80"/>
    </location>
</feature>
<evidence type="ECO:0000259" key="3">
    <source>
        <dbReference type="PROSITE" id="PS51900"/>
    </source>
</evidence>
<gene>
    <name evidence="4" type="ORF">K8U77_03875</name>
</gene>
<dbReference type="InterPro" id="IPR044068">
    <property type="entry name" value="CB"/>
</dbReference>
<accession>A0A9D2UVS4</accession>
<dbReference type="InterPro" id="IPR010998">
    <property type="entry name" value="Integrase_recombinase_N"/>
</dbReference>
<feature type="non-terminal residue" evidence="4">
    <location>
        <position position="162"/>
    </location>
</feature>
<reference evidence="4" key="2">
    <citation type="submission" date="2021-09" db="EMBL/GenBank/DDBJ databases">
        <authorList>
            <person name="Gilroy R."/>
        </authorList>
    </citation>
    <scope>NUCLEOTIDE SEQUENCE</scope>
    <source>
        <strain evidence="4">ChiGjej6B6-11269</strain>
    </source>
</reference>
<evidence type="ECO:0000313" key="4">
    <source>
        <dbReference type="EMBL" id="HJF65239.1"/>
    </source>
</evidence>
<dbReference type="InterPro" id="IPR011010">
    <property type="entry name" value="DNA_brk_join_enz"/>
</dbReference>
<organism evidence="4 5">
    <name type="scientific">Slackia equolifaciens</name>
    <dbReference type="NCBI Taxonomy" id="498718"/>
    <lineage>
        <taxon>Bacteria</taxon>
        <taxon>Bacillati</taxon>
        <taxon>Actinomycetota</taxon>
        <taxon>Coriobacteriia</taxon>
        <taxon>Eggerthellales</taxon>
        <taxon>Eggerthellaceae</taxon>
        <taxon>Slackia</taxon>
    </lineage>
</organism>
<dbReference type="Pfam" id="PF02899">
    <property type="entry name" value="Phage_int_SAM_1"/>
    <property type="match status" value="1"/>
</dbReference>
<protein>
    <recommendedName>
        <fullName evidence="3">Core-binding (CB) domain-containing protein</fullName>
    </recommendedName>
</protein>
<dbReference type="EMBL" id="DYWI01000064">
    <property type="protein sequence ID" value="HJF65239.1"/>
    <property type="molecule type" value="Genomic_DNA"/>
</dbReference>
<evidence type="ECO:0000256" key="1">
    <source>
        <dbReference type="ARBA" id="ARBA00023125"/>
    </source>
</evidence>
<proteinExistence type="predicted"/>
<keyword evidence="1 2" id="KW-0238">DNA-binding</keyword>
<dbReference type="GO" id="GO:0003677">
    <property type="term" value="F:DNA binding"/>
    <property type="evidence" value="ECO:0007669"/>
    <property type="project" value="UniProtKB-UniRule"/>
</dbReference>
<dbReference type="SUPFAM" id="SSF56349">
    <property type="entry name" value="DNA breaking-rejoining enzymes"/>
    <property type="match status" value="1"/>
</dbReference>
<dbReference type="Proteomes" id="UP000786989">
    <property type="component" value="Unassembled WGS sequence"/>
</dbReference>
<comment type="caution">
    <text evidence="4">The sequence shown here is derived from an EMBL/GenBank/DDBJ whole genome shotgun (WGS) entry which is preliminary data.</text>
</comment>
<dbReference type="Gene3D" id="1.10.150.130">
    <property type="match status" value="1"/>
</dbReference>
<sequence length="162" mass="18302">MAGTDEVEEYLSTLTVASSTRSSYRAILRSFLKWSREHGYFTLGTAARYYEADLRRREDVSAGTAKSYARTVRAFCRWLSDEKKLSSLDISNVRIKNGQLPACFRKRIDDRDLAYICSVLRRRGSAGHREALMLLLGVTCSLSPDQIAAIMFEDLLMTEDGA</sequence>
<dbReference type="PROSITE" id="PS51900">
    <property type="entry name" value="CB"/>
    <property type="match status" value="1"/>
</dbReference>
<evidence type="ECO:0000313" key="5">
    <source>
        <dbReference type="Proteomes" id="UP000786989"/>
    </source>
</evidence>
<dbReference type="AlphaFoldDB" id="A0A9D2UVS4"/>
<dbReference type="GO" id="GO:0015074">
    <property type="term" value="P:DNA integration"/>
    <property type="evidence" value="ECO:0007669"/>
    <property type="project" value="InterPro"/>
</dbReference>
<name>A0A9D2UVS4_9ACTN</name>